<comment type="caution">
    <text evidence="1">The sequence shown here is derived from an EMBL/GenBank/DDBJ whole genome shotgun (WGS) entry which is preliminary data.</text>
</comment>
<gene>
    <name evidence="1" type="primary">ECI1</name>
    <name evidence="1" type="ORF">HK097_003772</name>
</gene>
<name>A0AAD5WZE3_9FUNG</name>
<dbReference type="Gene3D" id="3.90.226.10">
    <property type="entry name" value="2-enoyl-CoA Hydratase, Chain A, domain 1"/>
    <property type="match status" value="1"/>
</dbReference>
<proteinExistence type="predicted"/>
<dbReference type="GO" id="GO:0016853">
    <property type="term" value="F:isomerase activity"/>
    <property type="evidence" value="ECO:0007669"/>
    <property type="project" value="UniProtKB-KW"/>
</dbReference>
<evidence type="ECO:0000313" key="1">
    <source>
        <dbReference type="EMBL" id="KAJ3036681.1"/>
    </source>
</evidence>
<dbReference type="SUPFAM" id="SSF52096">
    <property type="entry name" value="ClpP/crotonase"/>
    <property type="match status" value="1"/>
</dbReference>
<dbReference type="InterPro" id="IPR029045">
    <property type="entry name" value="ClpP/crotonase-like_dom_sf"/>
</dbReference>
<dbReference type="CDD" id="cd06558">
    <property type="entry name" value="crotonase-like"/>
    <property type="match status" value="1"/>
</dbReference>
<dbReference type="AlphaFoldDB" id="A0AAD5WZE3"/>
<reference evidence="1" key="1">
    <citation type="submission" date="2020-05" db="EMBL/GenBank/DDBJ databases">
        <title>Phylogenomic resolution of chytrid fungi.</title>
        <authorList>
            <person name="Stajich J.E."/>
            <person name="Amses K."/>
            <person name="Simmons R."/>
            <person name="Seto K."/>
            <person name="Myers J."/>
            <person name="Bonds A."/>
            <person name="Quandt C.A."/>
            <person name="Barry K."/>
            <person name="Liu P."/>
            <person name="Grigoriev I."/>
            <person name="Longcore J.E."/>
            <person name="James T.Y."/>
        </authorList>
    </citation>
    <scope>NUCLEOTIDE SEQUENCE</scope>
    <source>
        <strain evidence="1">JEL0318</strain>
    </source>
</reference>
<dbReference type="InterPro" id="IPR001753">
    <property type="entry name" value="Enoyl-CoA_hydra/iso"/>
</dbReference>
<evidence type="ECO:0000313" key="2">
    <source>
        <dbReference type="Proteomes" id="UP001212841"/>
    </source>
</evidence>
<dbReference type="GO" id="GO:0005739">
    <property type="term" value="C:mitochondrion"/>
    <property type="evidence" value="ECO:0007669"/>
    <property type="project" value="TreeGrafter"/>
</dbReference>
<dbReference type="PANTHER" id="PTHR11941">
    <property type="entry name" value="ENOYL-COA HYDRATASE-RELATED"/>
    <property type="match status" value="1"/>
</dbReference>
<dbReference type="EMBL" id="JADGJD010001913">
    <property type="protein sequence ID" value="KAJ3036681.1"/>
    <property type="molecule type" value="Genomic_DNA"/>
</dbReference>
<dbReference type="Pfam" id="PF00378">
    <property type="entry name" value="ECH_1"/>
    <property type="match status" value="1"/>
</dbReference>
<feature type="non-terminal residue" evidence="1">
    <location>
        <position position="1"/>
    </location>
</feature>
<accession>A0AAD5WZE3</accession>
<sequence>MSSPDPSLLTITYPEDQPGLAILTLHRHPVNSMNLALWQALSSCLTQLEANPKVRSLIFRSGLSRPIFTAGNDINELHAKRTTRERYIKFWITKNQFLARLLRTRLTTGVCVKGACPAAGTCLAMCCDVRVGTEDVTMGLNEVALGISVPVVWTKLLARI</sequence>
<organism evidence="1 2">
    <name type="scientific">Rhizophlyctis rosea</name>
    <dbReference type="NCBI Taxonomy" id="64517"/>
    <lineage>
        <taxon>Eukaryota</taxon>
        <taxon>Fungi</taxon>
        <taxon>Fungi incertae sedis</taxon>
        <taxon>Chytridiomycota</taxon>
        <taxon>Chytridiomycota incertae sedis</taxon>
        <taxon>Chytridiomycetes</taxon>
        <taxon>Rhizophlyctidales</taxon>
        <taxon>Rhizophlyctidaceae</taxon>
        <taxon>Rhizophlyctis</taxon>
    </lineage>
</organism>
<dbReference type="Proteomes" id="UP001212841">
    <property type="component" value="Unassembled WGS sequence"/>
</dbReference>
<dbReference type="PANTHER" id="PTHR11941:SF45">
    <property type="entry name" value="ENOYL-COA DELTA ISOMERASE 1, MITOCHONDRIAL"/>
    <property type="match status" value="1"/>
</dbReference>
<keyword evidence="1" id="KW-0413">Isomerase</keyword>
<keyword evidence="2" id="KW-1185">Reference proteome</keyword>
<protein>
    <submittedName>
        <fullName evidence="1">Dodecenoyl-CoA isomerase</fullName>
    </submittedName>
</protein>
<dbReference type="GO" id="GO:0006635">
    <property type="term" value="P:fatty acid beta-oxidation"/>
    <property type="evidence" value="ECO:0007669"/>
    <property type="project" value="TreeGrafter"/>
</dbReference>